<dbReference type="GO" id="GO:0006465">
    <property type="term" value="P:signal peptide processing"/>
    <property type="evidence" value="ECO:0007669"/>
    <property type="project" value="InterPro"/>
</dbReference>
<evidence type="ECO:0000256" key="6">
    <source>
        <dbReference type="ARBA" id="ARBA00022989"/>
    </source>
</evidence>
<comment type="subcellular location">
    <subcellularLocation>
        <location evidence="1">Endoplasmic reticulum membrane</location>
        <topology evidence="1">Multi-pass membrane protein</topology>
    </subcellularLocation>
</comment>
<dbReference type="EMBL" id="LXPE01000002">
    <property type="protein sequence ID" value="OBA28895.1"/>
    <property type="molecule type" value="Genomic_DNA"/>
</dbReference>
<evidence type="ECO:0000256" key="3">
    <source>
        <dbReference type="ARBA" id="ARBA00017057"/>
    </source>
</evidence>
<sequence>MLSVLTGGNKDGKKTKKPSDRIIRNKKNLLKLLNEHLVYILDEEYPDNKSVLSSDFQIFLQFILISISVLSFYLTKKYDFEITKVLQWILVIVYFSINFSTYMYETYIYYYVDDKSILAYKNEEENISIKTKLDYDLDDKKWPSSFVINNKDKIEFKDIVDKDYKKVDYDLLKEKIFKTIINKKRQ</sequence>
<evidence type="ECO:0000256" key="1">
    <source>
        <dbReference type="ARBA" id="ARBA00004477"/>
    </source>
</evidence>
<comment type="similarity">
    <text evidence="2">Belongs to the SPCS2 family.</text>
</comment>
<dbReference type="Pfam" id="PF06703">
    <property type="entry name" value="SPC25"/>
    <property type="match status" value="1"/>
</dbReference>
<evidence type="ECO:0000256" key="2">
    <source>
        <dbReference type="ARBA" id="ARBA00007324"/>
    </source>
</evidence>
<keyword evidence="6 8" id="KW-1133">Transmembrane helix</keyword>
<feature type="transmembrane region" description="Helical" evidence="8">
    <location>
        <begin position="56"/>
        <end position="74"/>
    </location>
</feature>
<evidence type="ECO:0000256" key="7">
    <source>
        <dbReference type="ARBA" id="ARBA00023136"/>
    </source>
</evidence>
<keyword evidence="5" id="KW-0256">Endoplasmic reticulum</keyword>
<proteinExistence type="inferred from homology"/>
<gene>
    <name evidence="9" type="ORF">HANVADRAFT_84614</name>
</gene>
<name>A0A1B7TJS4_9ASCO</name>
<reference evidence="10" key="1">
    <citation type="journal article" date="2016" name="Proc. Natl. Acad. Sci. U.S.A.">
        <title>Comparative genomics of biotechnologically important yeasts.</title>
        <authorList>
            <person name="Riley R."/>
            <person name="Haridas S."/>
            <person name="Wolfe K.H."/>
            <person name="Lopes M.R."/>
            <person name="Hittinger C.T."/>
            <person name="Goeker M."/>
            <person name="Salamov A.A."/>
            <person name="Wisecaver J.H."/>
            <person name="Long T.M."/>
            <person name="Calvey C.H."/>
            <person name="Aerts A.L."/>
            <person name="Barry K.W."/>
            <person name="Choi C."/>
            <person name="Clum A."/>
            <person name="Coughlan A.Y."/>
            <person name="Deshpande S."/>
            <person name="Douglass A.P."/>
            <person name="Hanson S.J."/>
            <person name="Klenk H.-P."/>
            <person name="LaButti K.M."/>
            <person name="Lapidus A."/>
            <person name="Lindquist E.A."/>
            <person name="Lipzen A.M."/>
            <person name="Meier-Kolthoff J.P."/>
            <person name="Ohm R.A."/>
            <person name="Otillar R.P."/>
            <person name="Pangilinan J.L."/>
            <person name="Peng Y."/>
            <person name="Rokas A."/>
            <person name="Rosa C.A."/>
            <person name="Scheuner C."/>
            <person name="Sibirny A.A."/>
            <person name="Slot J.C."/>
            <person name="Stielow J.B."/>
            <person name="Sun H."/>
            <person name="Kurtzman C.P."/>
            <person name="Blackwell M."/>
            <person name="Grigoriev I.V."/>
            <person name="Jeffries T.W."/>
        </authorList>
    </citation>
    <scope>NUCLEOTIDE SEQUENCE [LARGE SCALE GENOMIC DNA]</scope>
    <source>
        <strain evidence="10">NRRL Y-1626</strain>
    </source>
</reference>
<keyword evidence="10" id="KW-1185">Reference proteome</keyword>
<keyword evidence="4 8" id="KW-0812">Transmembrane</keyword>
<dbReference type="GO" id="GO:0005787">
    <property type="term" value="C:signal peptidase complex"/>
    <property type="evidence" value="ECO:0007669"/>
    <property type="project" value="InterPro"/>
</dbReference>
<organism evidence="9 10">
    <name type="scientific">Hanseniaspora valbyensis NRRL Y-1626</name>
    <dbReference type="NCBI Taxonomy" id="766949"/>
    <lineage>
        <taxon>Eukaryota</taxon>
        <taxon>Fungi</taxon>
        <taxon>Dikarya</taxon>
        <taxon>Ascomycota</taxon>
        <taxon>Saccharomycotina</taxon>
        <taxon>Saccharomycetes</taxon>
        <taxon>Saccharomycodales</taxon>
        <taxon>Saccharomycodaceae</taxon>
        <taxon>Hanseniaspora</taxon>
    </lineage>
</organism>
<evidence type="ECO:0000256" key="8">
    <source>
        <dbReference type="SAM" id="Phobius"/>
    </source>
</evidence>
<feature type="transmembrane region" description="Helical" evidence="8">
    <location>
        <begin position="86"/>
        <end position="104"/>
    </location>
</feature>
<comment type="caution">
    <text evidence="9">The sequence shown here is derived from an EMBL/GenBank/DDBJ whole genome shotgun (WGS) entry which is preliminary data.</text>
</comment>
<accession>A0A1B7TJS4</accession>
<evidence type="ECO:0000256" key="4">
    <source>
        <dbReference type="ARBA" id="ARBA00022692"/>
    </source>
</evidence>
<evidence type="ECO:0000313" key="9">
    <source>
        <dbReference type="EMBL" id="OBA28895.1"/>
    </source>
</evidence>
<dbReference type="InterPro" id="IPR009582">
    <property type="entry name" value="Spc2/SPCS2"/>
</dbReference>
<protein>
    <recommendedName>
        <fullName evidence="3">Signal peptidase complex subunit 2</fullName>
    </recommendedName>
</protein>
<keyword evidence="7 8" id="KW-0472">Membrane</keyword>
<evidence type="ECO:0000256" key="5">
    <source>
        <dbReference type="ARBA" id="ARBA00022824"/>
    </source>
</evidence>
<dbReference type="AlphaFoldDB" id="A0A1B7TJS4"/>
<dbReference type="Proteomes" id="UP000092321">
    <property type="component" value="Unassembled WGS sequence"/>
</dbReference>
<evidence type="ECO:0000313" key="10">
    <source>
        <dbReference type="Proteomes" id="UP000092321"/>
    </source>
</evidence>